<accession>A0A9X2LXS3</accession>
<keyword evidence="3" id="KW-1185">Reference proteome</keyword>
<feature type="compositionally biased region" description="Acidic residues" evidence="1">
    <location>
        <begin position="278"/>
        <end position="290"/>
    </location>
</feature>
<reference evidence="2" key="1">
    <citation type="submission" date="2022-06" db="EMBL/GenBank/DDBJ databases">
        <title>WGS of actinobacteria.</title>
        <authorList>
            <person name="Thawai C."/>
        </authorList>
    </citation>
    <scope>NUCLEOTIDE SEQUENCE</scope>
    <source>
        <strain evidence="2">DSM 42010</strain>
    </source>
</reference>
<proteinExistence type="predicted"/>
<evidence type="ECO:0000313" key="2">
    <source>
        <dbReference type="EMBL" id="MCQ8831768.1"/>
    </source>
</evidence>
<dbReference type="AlphaFoldDB" id="A0A9X2LXS3"/>
<gene>
    <name evidence="2" type="ORF">NQU54_22530</name>
</gene>
<dbReference type="Pfam" id="PF05133">
    <property type="entry name" value="SPP1_portal"/>
    <property type="match status" value="1"/>
</dbReference>
<feature type="region of interest" description="Disordered" evidence="1">
    <location>
        <begin position="274"/>
        <end position="305"/>
    </location>
</feature>
<dbReference type="EMBL" id="JANIIC010000027">
    <property type="protein sequence ID" value="MCQ8831768.1"/>
    <property type="molecule type" value="Genomic_DNA"/>
</dbReference>
<dbReference type="Proteomes" id="UP001142400">
    <property type="component" value="Unassembled WGS sequence"/>
</dbReference>
<comment type="caution">
    <text evidence="2">The sequence shown here is derived from an EMBL/GenBank/DDBJ whole genome shotgun (WGS) entry which is preliminary data.</text>
</comment>
<organism evidence="2 3">
    <name type="scientific">Streptomyces malaysiensis subsp. samsunensis</name>
    <dbReference type="NCBI Taxonomy" id="459658"/>
    <lineage>
        <taxon>Bacteria</taxon>
        <taxon>Bacillati</taxon>
        <taxon>Actinomycetota</taxon>
        <taxon>Actinomycetes</taxon>
        <taxon>Kitasatosporales</taxon>
        <taxon>Streptomycetaceae</taxon>
        <taxon>Streptomyces</taxon>
        <taxon>Streptomyces violaceusniger group</taxon>
    </lineage>
</organism>
<evidence type="ECO:0000256" key="1">
    <source>
        <dbReference type="SAM" id="MobiDB-lite"/>
    </source>
</evidence>
<evidence type="ECO:0000313" key="3">
    <source>
        <dbReference type="Proteomes" id="UP001142400"/>
    </source>
</evidence>
<sequence>MVADKVDLMHGIEQLDDARPDYRLAENMYRGTVPEVFASSRLRAALAATGIDFDLNFAKTPVDAVVNRLEISAVTSANEDHNQIISQVWDTNALDLEIPDLHRKTDYFGDAYLIVLPIEDDQENITGVEIHYNSPLTVRAIYSEENPREIDYVIKRWAQRTSLGLVQRAELYYADRIERWTTKPGAKGAQAGDWIHWTATPEDGEEPDEDSWTIPHDWGRPPVFHFRTDRPYGEPEHYGAYGPQNAINKLAITHMGTVDYQGAPQRYALTDAATTDTSDLEPGDWDDFPQDDNATGPTDSGDDSSLKAGAGEVWLLRGFKSVGQFDAAKPETFLDPITFYIRAMAQITKTPLSMFDTQTGQEISGESRRQKEAEFVHKIRHRQRLFGAEHRAMWVFILGLLGIPDAIVDIRWAPIATVEDKTGWETNGLKVRNGVPRRQVLLESGYREEQVDEWLEGVDDAELARRVDILATVADSAQKLGAAAALGVVTSEQVQALLTGALSDIELLAGVEATT</sequence>
<name>A0A9X2LXS3_STRMQ</name>
<dbReference type="InterPro" id="IPR021145">
    <property type="entry name" value="Portal_protein_SPP1_Gp6-like"/>
</dbReference>
<protein>
    <submittedName>
        <fullName evidence="2">Phage portal protein</fullName>
    </submittedName>
</protein>
<dbReference type="RefSeq" id="WP_257632648.1">
    <property type="nucleotide sequence ID" value="NZ_JANIIC010000027.1"/>
</dbReference>